<dbReference type="EMBL" id="JARKHS020032320">
    <property type="protein sequence ID" value="KAK8760283.1"/>
    <property type="molecule type" value="Genomic_DNA"/>
</dbReference>
<dbReference type="PANTHER" id="PTHR10974:SF1">
    <property type="entry name" value="FI08016P-RELATED"/>
    <property type="match status" value="1"/>
</dbReference>
<dbReference type="AlphaFoldDB" id="A0AAQ4DCU3"/>
<dbReference type="InterPro" id="IPR017850">
    <property type="entry name" value="Alkaline_phosphatase_core_sf"/>
</dbReference>
<dbReference type="PANTHER" id="PTHR10974">
    <property type="entry name" value="FI08016P-RELATED"/>
    <property type="match status" value="1"/>
</dbReference>
<dbReference type="InterPro" id="IPR004245">
    <property type="entry name" value="DUF229"/>
</dbReference>
<gene>
    <name evidence="1" type="ORF">V5799_028449</name>
</gene>
<protein>
    <submittedName>
        <fullName evidence="1">Uncharacterized protein</fullName>
    </submittedName>
</protein>
<dbReference type="GO" id="GO:0005615">
    <property type="term" value="C:extracellular space"/>
    <property type="evidence" value="ECO:0007669"/>
    <property type="project" value="TreeGrafter"/>
</dbReference>
<proteinExistence type="predicted"/>
<organism evidence="1 2">
    <name type="scientific">Amblyomma americanum</name>
    <name type="common">Lone star tick</name>
    <dbReference type="NCBI Taxonomy" id="6943"/>
    <lineage>
        <taxon>Eukaryota</taxon>
        <taxon>Metazoa</taxon>
        <taxon>Ecdysozoa</taxon>
        <taxon>Arthropoda</taxon>
        <taxon>Chelicerata</taxon>
        <taxon>Arachnida</taxon>
        <taxon>Acari</taxon>
        <taxon>Parasitiformes</taxon>
        <taxon>Ixodida</taxon>
        <taxon>Ixodoidea</taxon>
        <taxon>Ixodidae</taxon>
        <taxon>Amblyomminae</taxon>
        <taxon>Amblyomma</taxon>
    </lineage>
</organism>
<name>A0AAQ4DCU3_AMBAM</name>
<sequence>MEKLNAFELLGYNKVHLDYVGDVLRLNAEDGRRIFAYVWLSDVPHSNAEALLVLDGPVHGFLRNLQKQGALEEMALVLLSDHGARFGVSRSTHIGRHEDKTLAGLVVLPSKLLRRYPQVAVSLEVG</sequence>
<evidence type="ECO:0000313" key="2">
    <source>
        <dbReference type="Proteomes" id="UP001321473"/>
    </source>
</evidence>
<dbReference type="Pfam" id="PF02995">
    <property type="entry name" value="DUF229"/>
    <property type="match status" value="1"/>
</dbReference>
<reference evidence="1 2" key="1">
    <citation type="journal article" date="2023" name="Arcadia Sci">
        <title>De novo assembly of a long-read Amblyomma americanum tick genome.</title>
        <authorList>
            <person name="Chou S."/>
            <person name="Poskanzer K.E."/>
            <person name="Rollins M."/>
            <person name="Thuy-Boun P.S."/>
        </authorList>
    </citation>
    <scope>NUCLEOTIDE SEQUENCE [LARGE SCALE GENOMIC DNA]</scope>
    <source>
        <strain evidence="1">F_SG_1</strain>
        <tissue evidence="1">Salivary glands</tissue>
    </source>
</reference>
<evidence type="ECO:0000313" key="1">
    <source>
        <dbReference type="EMBL" id="KAK8760283.1"/>
    </source>
</evidence>
<keyword evidence="2" id="KW-1185">Reference proteome</keyword>
<accession>A0AAQ4DCU3</accession>
<comment type="caution">
    <text evidence="1">The sequence shown here is derived from an EMBL/GenBank/DDBJ whole genome shotgun (WGS) entry which is preliminary data.</text>
</comment>
<dbReference type="SUPFAM" id="SSF53649">
    <property type="entry name" value="Alkaline phosphatase-like"/>
    <property type="match status" value="1"/>
</dbReference>
<dbReference type="Proteomes" id="UP001321473">
    <property type="component" value="Unassembled WGS sequence"/>
</dbReference>